<evidence type="ECO:0008006" key="4">
    <source>
        <dbReference type="Google" id="ProtNLM"/>
    </source>
</evidence>
<evidence type="ECO:0000256" key="1">
    <source>
        <dbReference type="SAM" id="MobiDB-lite"/>
    </source>
</evidence>
<reference evidence="2 3" key="1">
    <citation type="journal article" date="2019" name="Int. J. Syst. Evol. Microbiol.">
        <title>The Global Catalogue of Microorganisms (GCM) 10K type strain sequencing project: providing services to taxonomists for standard genome sequencing and annotation.</title>
        <authorList>
            <consortium name="The Broad Institute Genomics Platform"/>
            <consortium name="The Broad Institute Genome Sequencing Center for Infectious Disease"/>
            <person name="Wu L."/>
            <person name="Ma J."/>
        </authorList>
    </citation>
    <scope>NUCLEOTIDE SEQUENCE [LARGE SCALE GENOMIC DNA]</scope>
    <source>
        <strain evidence="2 3">JCM 14368</strain>
    </source>
</reference>
<accession>A0ABN1BTJ0</accession>
<gene>
    <name evidence="2" type="ORF">GCM10008937_10010</name>
</gene>
<evidence type="ECO:0000313" key="2">
    <source>
        <dbReference type="EMBL" id="GAA0504365.1"/>
    </source>
</evidence>
<evidence type="ECO:0000313" key="3">
    <source>
        <dbReference type="Proteomes" id="UP001500191"/>
    </source>
</evidence>
<keyword evidence="3" id="KW-1185">Reference proteome</keyword>
<protein>
    <recommendedName>
        <fullName evidence="4">DUF1440 domain-containing protein</fullName>
    </recommendedName>
</protein>
<name>A0ABN1BTJ0_9DEIO</name>
<comment type="caution">
    <text evidence="2">The sequence shown here is derived from an EMBL/GenBank/DDBJ whole genome shotgun (WGS) entry which is preliminary data.</text>
</comment>
<dbReference type="RefSeq" id="WP_343756746.1">
    <property type="nucleotide sequence ID" value="NZ_BAAADB010000007.1"/>
</dbReference>
<sequence>MSHRHSTYRSILIGLVGGAAGTLAMGQYWTRAAPLVEGSSEGDESDGGGQDQKPKPDAHSIAPLGQVHEPGESSTAALGRLAYEGVAGHAPGRQTRAALSEAVHWGMGAVSGGLYGALAGRGNPLKGAAFGVGLWALIDEGLVPLLGLQDGPAGSPARGHANRLGAHVAYGLGLGLSVLLLDAALPGD</sequence>
<feature type="region of interest" description="Disordered" evidence="1">
    <location>
        <begin position="37"/>
        <end position="73"/>
    </location>
</feature>
<proteinExistence type="predicted"/>
<dbReference type="EMBL" id="BAAADB010000007">
    <property type="protein sequence ID" value="GAA0504365.1"/>
    <property type="molecule type" value="Genomic_DNA"/>
</dbReference>
<dbReference type="Proteomes" id="UP001500191">
    <property type="component" value="Unassembled WGS sequence"/>
</dbReference>
<organism evidence="2 3">
    <name type="scientific">Deinococcus depolymerans</name>
    <dbReference type="NCBI Taxonomy" id="392408"/>
    <lineage>
        <taxon>Bacteria</taxon>
        <taxon>Thermotogati</taxon>
        <taxon>Deinococcota</taxon>
        <taxon>Deinococci</taxon>
        <taxon>Deinococcales</taxon>
        <taxon>Deinococcaceae</taxon>
        <taxon>Deinococcus</taxon>
    </lineage>
</organism>